<dbReference type="AlphaFoldDB" id="A0A371G0J6"/>
<dbReference type="Gene3D" id="3.10.10.10">
    <property type="entry name" value="HIV Type 1 Reverse Transcriptase, subunit A, domain 1"/>
    <property type="match status" value="1"/>
</dbReference>
<organism evidence="3 4">
    <name type="scientific">Mucuna pruriens</name>
    <name type="common">Velvet bean</name>
    <name type="synonym">Dolichos pruriens</name>
    <dbReference type="NCBI Taxonomy" id="157652"/>
    <lineage>
        <taxon>Eukaryota</taxon>
        <taxon>Viridiplantae</taxon>
        <taxon>Streptophyta</taxon>
        <taxon>Embryophyta</taxon>
        <taxon>Tracheophyta</taxon>
        <taxon>Spermatophyta</taxon>
        <taxon>Magnoliopsida</taxon>
        <taxon>eudicotyledons</taxon>
        <taxon>Gunneridae</taxon>
        <taxon>Pentapetalae</taxon>
        <taxon>rosids</taxon>
        <taxon>fabids</taxon>
        <taxon>Fabales</taxon>
        <taxon>Fabaceae</taxon>
        <taxon>Papilionoideae</taxon>
        <taxon>50 kb inversion clade</taxon>
        <taxon>NPAAA clade</taxon>
        <taxon>indigoferoid/millettioid clade</taxon>
        <taxon>Phaseoleae</taxon>
        <taxon>Mucuna</taxon>
    </lineage>
</organism>
<dbReference type="InterPro" id="IPR000477">
    <property type="entry name" value="RT_dom"/>
</dbReference>
<reference evidence="3" key="1">
    <citation type="submission" date="2018-05" db="EMBL/GenBank/DDBJ databases">
        <title>Draft genome of Mucuna pruriens seed.</title>
        <authorList>
            <person name="Nnadi N.E."/>
            <person name="Vos R."/>
            <person name="Hasami M.H."/>
            <person name="Devisetty U.K."/>
            <person name="Aguiy J.C."/>
        </authorList>
    </citation>
    <scope>NUCLEOTIDE SEQUENCE [LARGE SCALE GENOMIC DNA]</scope>
    <source>
        <strain evidence="3">JCA_2017</strain>
    </source>
</reference>
<feature type="non-terminal residue" evidence="3">
    <location>
        <position position="1"/>
    </location>
</feature>
<evidence type="ECO:0000259" key="1">
    <source>
        <dbReference type="Pfam" id="PF00078"/>
    </source>
</evidence>
<dbReference type="Proteomes" id="UP000257109">
    <property type="component" value="Unassembled WGS sequence"/>
</dbReference>
<dbReference type="PANTHER" id="PTHR24559:SF444">
    <property type="entry name" value="REVERSE TRANSCRIPTASE DOMAIN-CONTAINING PROTEIN"/>
    <property type="match status" value="1"/>
</dbReference>
<dbReference type="EMBL" id="QJKJ01007153">
    <property type="protein sequence ID" value="RDX84094.1"/>
    <property type="molecule type" value="Genomic_DNA"/>
</dbReference>
<protein>
    <submittedName>
        <fullName evidence="3">Uncharacterized protein</fullName>
    </submittedName>
</protein>
<dbReference type="InterPro" id="IPR043128">
    <property type="entry name" value="Rev_trsase/Diguanyl_cyclase"/>
</dbReference>
<dbReference type="InterPro" id="IPR053134">
    <property type="entry name" value="RNA-dir_DNA_polymerase"/>
</dbReference>
<evidence type="ECO:0000313" key="4">
    <source>
        <dbReference type="Proteomes" id="UP000257109"/>
    </source>
</evidence>
<dbReference type="Pfam" id="PF00078">
    <property type="entry name" value="RVT_1"/>
    <property type="match status" value="1"/>
</dbReference>
<comment type="caution">
    <text evidence="3">The sequence shown here is derived from an EMBL/GenBank/DDBJ whole genome shotgun (WGS) entry which is preliminary data.</text>
</comment>
<dbReference type="PANTHER" id="PTHR24559">
    <property type="entry name" value="TRANSPOSON TY3-I GAG-POL POLYPROTEIN"/>
    <property type="match status" value="1"/>
</dbReference>
<gene>
    <name evidence="3" type="ORF">CR513_34903</name>
</gene>
<dbReference type="InterPro" id="IPR043502">
    <property type="entry name" value="DNA/RNA_pol_sf"/>
</dbReference>
<dbReference type="CDD" id="cd01647">
    <property type="entry name" value="RT_LTR"/>
    <property type="match status" value="1"/>
</dbReference>
<feature type="domain" description="Reverse transcriptase" evidence="1">
    <location>
        <begin position="2"/>
        <end position="103"/>
    </location>
</feature>
<proteinExistence type="predicted"/>
<dbReference type="Gene3D" id="3.30.70.270">
    <property type="match status" value="1"/>
</dbReference>
<keyword evidence="4" id="KW-1185">Reference proteome</keyword>
<dbReference type="Pfam" id="PF17919">
    <property type="entry name" value="RT_RNaseH_2"/>
    <property type="match status" value="1"/>
</dbReference>
<feature type="domain" description="Reverse transcriptase/retrotransposon-derived protein RNase H-like" evidence="2">
    <location>
        <begin position="151"/>
        <end position="249"/>
    </location>
</feature>
<sequence>MVKKANGKWHTCTDYTYLNKVCPKDPYSLPNIVWLVDGASSFTLLSFMDAYSGYNNIKMHPQDEAETAFIMDLRTYYYKVMPFGLRNTGATYPRLMDKIFEEIVGMNVGIEANPEKWQAIINMRSPQTVKESAERIVPIFNTLKKGDTFAWSTESEEAFLKLKALLASPSILTKPIPDIHMLIYILVAKNTKSAAIVQEREGKQHPIYFISKVLQDAEKRYQKIEKTTLTLIIASRRLRPYFQGYPMVVQTDLPIKQVLRKPDLARRMVT</sequence>
<dbReference type="SUPFAM" id="SSF56672">
    <property type="entry name" value="DNA/RNA polymerases"/>
    <property type="match status" value="1"/>
</dbReference>
<evidence type="ECO:0000259" key="2">
    <source>
        <dbReference type="Pfam" id="PF17919"/>
    </source>
</evidence>
<dbReference type="OrthoDB" id="1431753at2759"/>
<evidence type="ECO:0000313" key="3">
    <source>
        <dbReference type="EMBL" id="RDX84094.1"/>
    </source>
</evidence>
<name>A0A371G0J6_MUCPR</name>
<accession>A0A371G0J6</accession>
<dbReference type="InterPro" id="IPR041577">
    <property type="entry name" value="RT_RNaseH_2"/>
</dbReference>